<keyword evidence="5" id="KW-0620">Polyamine biosynthesis</keyword>
<evidence type="ECO:0000313" key="10">
    <source>
        <dbReference type="EMBL" id="QSQ10798.1"/>
    </source>
</evidence>
<dbReference type="NCBIfam" id="TIGR03330">
    <property type="entry name" value="SAM_DCase_Bsu"/>
    <property type="match status" value="1"/>
</dbReference>
<organism evidence="10 11">
    <name type="scientific">Myxococcus landrumensis</name>
    <dbReference type="NCBI Taxonomy" id="2813577"/>
    <lineage>
        <taxon>Bacteria</taxon>
        <taxon>Pseudomonadati</taxon>
        <taxon>Myxococcota</taxon>
        <taxon>Myxococcia</taxon>
        <taxon>Myxococcales</taxon>
        <taxon>Cystobacterineae</taxon>
        <taxon>Myxococcaceae</taxon>
        <taxon>Myxococcus</taxon>
    </lineage>
</organism>
<evidence type="ECO:0000256" key="3">
    <source>
        <dbReference type="ARBA" id="ARBA00022813"/>
    </source>
</evidence>
<evidence type="ECO:0000256" key="1">
    <source>
        <dbReference type="ARBA" id="ARBA00001928"/>
    </source>
</evidence>
<accession>A0ABX7MX68</accession>
<keyword evidence="11" id="KW-1185">Reference proteome</keyword>
<keyword evidence="6" id="KW-0865">Zymogen</keyword>
<dbReference type="Gene3D" id="3.60.90.10">
    <property type="entry name" value="S-adenosylmethionine decarboxylase"/>
    <property type="match status" value="1"/>
</dbReference>
<evidence type="ECO:0000256" key="7">
    <source>
        <dbReference type="ARBA" id="ARBA00023239"/>
    </source>
</evidence>
<dbReference type="SUPFAM" id="SSF56276">
    <property type="entry name" value="S-adenosylmethionine decarboxylase"/>
    <property type="match status" value="1"/>
</dbReference>
<dbReference type="InterPro" id="IPR017716">
    <property type="entry name" value="S-AdoMet_deCOase_pro-enz"/>
</dbReference>
<dbReference type="EMBL" id="CP071091">
    <property type="protein sequence ID" value="QSQ10798.1"/>
    <property type="molecule type" value="Genomic_DNA"/>
</dbReference>
<dbReference type="RefSeq" id="WP_206712563.1">
    <property type="nucleotide sequence ID" value="NZ_CP071091.1"/>
</dbReference>
<dbReference type="GO" id="GO:0004014">
    <property type="term" value="F:adenosylmethionine decarboxylase activity"/>
    <property type="evidence" value="ECO:0007669"/>
    <property type="project" value="UniProtKB-EC"/>
</dbReference>
<dbReference type="InterPro" id="IPR016067">
    <property type="entry name" value="S-AdoMet_deCO2ase_core"/>
</dbReference>
<proteinExistence type="predicted"/>
<dbReference type="Proteomes" id="UP000663090">
    <property type="component" value="Chromosome"/>
</dbReference>
<reference evidence="10 11" key="1">
    <citation type="submission" date="2021-02" db="EMBL/GenBank/DDBJ databases">
        <title>De Novo genome assembly of isolated myxobacteria.</title>
        <authorList>
            <person name="Stevens D.C."/>
        </authorList>
    </citation>
    <scope>NUCLEOTIDE SEQUENCE [LARGE SCALE GENOMIC DNA]</scope>
    <source>
        <strain evidence="10 11">SCHIC003</strain>
    </source>
</reference>
<dbReference type="Pfam" id="PF02675">
    <property type="entry name" value="AdoMet_dc"/>
    <property type="match status" value="1"/>
</dbReference>
<evidence type="ECO:0000256" key="4">
    <source>
        <dbReference type="ARBA" id="ARBA00023066"/>
    </source>
</evidence>
<keyword evidence="8" id="KW-0704">Schiff base</keyword>
<keyword evidence="9" id="KW-0670">Pyruvate</keyword>
<evidence type="ECO:0000313" key="11">
    <source>
        <dbReference type="Proteomes" id="UP000663090"/>
    </source>
</evidence>
<keyword evidence="7 10" id="KW-0456">Lyase</keyword>
<evidence type="ECO:0000256" key="5">
    <source>
        <dbReference type="ARBA" id="ARBA00023115"/>
    </source>
</evidence>
<dbReference type="PANTHER" id="PTHR33866:SF2">
    <property type="entry name" value="S-ADENOSYLMETHIONINE DECARBOXYLASE PROENZYME"/>
    <property type="match status" value="1"/>
</dbReference>
<keyword evidence="3" id="KW-0068">Autocatalytic cleavage</keyword>
<dbReference type="InterPro" id="IPR003826">
    <property type="entry name" value="AdoMetDC_fam_prok"/>
</dbReference>
<evidence type="ECO:0000256" key="2">
    <source>
        <dbReference type="ARBA" id="ARBA00022793"/>
    </source>
</evidence>
<keyword evidence="4" id="KW-0745">Spermidine biosynthesis</keyword>
<name>A0ABX7MX68_9BACT</name>
<evidence type="ECO:0000256" key="6">
    <source>
        <dbReference type="ARBA" id="ARBA00023145"/>
    </source>
</evidence>
<evidence type="ECO:0000256" key="8">
    <source>
        <dbReference type="ARBA" id="ARBA00023270"/>
    </source>
</evidence>
<dbReference type="EC" id="4.1.1.50" evidence="10"/>
<evidence type="ECO:0000256" key="9">
    <source>
        <dbReference type="ARBA" id="ARBA00023317"/>
    </source>
</evidence>
<sequence length="118" mass="12746">MKLTTGQEWLVDASGCSPGLLKDAAGLAALFEELIVLLDLKVVGQPQWHVFPEPGGITGLTLLAESHLAIHTFPEHGFAALNVYCCRPRERPDFESLLARHLGAASCQARELKRGVTA</sequence>
<gene>
    <name evidence="10" type="primary">speD</name>
    <name evidence="10" type="ORF">JY572_20400</name>
</gene>
<keyword evidence="2" id="KW-0210">Decarboxylase</keyword>
<comment type="cofactor">
    <cofactor evidence="1">
        <name>pyruvate</name>
        <dbReference type="ChEBI" id="CHEBI:15361"/>
    </cofactor>
</comment>
<dbReference type="PANTHER" id="PTHR33866">
    <property type="entry name" value="S-ADENOSYLMETHIONINE DECARBOXYLASE PROENZYME"/>
    <property type="match status" value="1"/>
</dbReference>
<protein>
    <submittedName>
        <fullName evidence="10">Adenosylmethionine decarboxylase</fullName>
        <ecNumber evidence="10">4.1.1.50</ecNumber>
    </submittedName>
</protein>